<accession>A0AAN6NZ85</accession>
<dbReference type="EMBL" id="MU859100">
    <property type="protein sequence ID" value="KAK3953726.1"/>
    <property type="molecule type" value="Genomic_DNA"/>
</dbReference>
<dbReference type="InterPro" id="IPR058925">
    <property type="entry name" value="zf-C2H2_AcuF"/>
</dbReference>
<feature type="compositionally biased region" description="Acidic residues" evidence="1">
    <location>
        <begin position="557"/>
        <end position="572"/>
    </location>
</feature>
<comment type="caution">
    <text evidence="3">The sequence shown here is derived from an EMBL/GenBank/DDBJ whole genome shotgun (WGS) entry which is preliminary data.</text>
</comment>
<feature type="region of interest" description="Disordered" evidence="1">
    <location>
        <begin position="453"/>
        <end position="479"/>
    </location>
</feature>
<evidence type="ECO:0000313" key="3">
    <source>
        <dbReference type="EMBL" id="KAK3953726.1"/>
    </source>
</evidence>
<feature type="compositionally biased region" description="Acidic residues" evidence="1">
    <location>
        <begin position="453"/>
        <end position="462"/>
    </location>
</feature>
<dbReference type="Proteomes" id="UP001303222">
    <property type="component" value="Unassembled WGS sequence"/>
</dbReference>
<dbReference type="PANTHER" id="PTHR35391">
    <property type="entry name" value="C2H2-TYPE DOMAIN-CONTAINING PROTEIN-RELATED"/>
    <property type="match status" value="1"/>
</dbReference>
<dbReference type="Pfam" id="PF26082">
    <property type="entry name" value="zf-C2H2_AcuF"/>
    <property type="match status" value="1"/>
</dbReference>
<dbReference type="PANTHER" id="PTHR35391:SF7">
    <property type="entry name" value="C2H2-TYPE DOMAIN-CONTAINING PROTEIN"/>
    <property type="match status" value="1"/>
</dbReference>
<reference evidence="3" key="1">
    <citation type="journal article" date="2023" name="Mol. Phylogenet. Evol.">
        <title>Genome-scale phylogeny and comparative genomics of the fungal order Sordariales.</title>
        <authorList>
            <person name="Hensen N."/>
            <person name="Bonometti L."/>
            <person name="Westerberg I."/>
            <person name="Brannstrom I.O."/>
            <person name="Guillou S."/>
            <person name="Cros-Aarteil S."/>
            <person name="Calhoun S."/>
            <person name="Haridas S."/>
            <person name="Kuo A."/>
            <person name="Mondo S."/>
            <person name="Pangilinan J."/>
            <person name="Riley R."/>
            <person name="LaButti K."/>
            <person name="Andreopoulos B."/>
            <person name="Lipzen A."/>
            <person name="Chen C."/>
            <person name="Yan M."/>
            <person name="Daum C."/>
            <person name="Ng V."/>
            <person name="Clum A."/>
            <person name="Steindorff A."/>
            <person name="Ohm R.A."/>
            <person name="Martin F."/>
            <person name="Silar P."/>
            <person name="Natvig D.O."/>
            <person name="Lalanne C."/>
            <person name="Gautier V."/>
            <person name="Ament-Velasquez S.L."/>
            <person name="Kruys A."/>
            <person name="Hutchinson M.I."/>
            <person name="Powell A.J."/>
            <person name="Barry K."/>
            <person name="Miller A.N."/>
            <person name="Grigoriev I.V."/>
            <person name="Debuchy R."/>
            <person name="Gladieux P."/>
            <person name="Hiltunen Thoren M."/>
            <person name="Johannesson H."/>
        </authorList>
    </citation>
    <scope>NUCLEOTIDE SEQUENCE</scope>
    <source>
        <strain evidence="3">CBS 626.80</strain>
    </source>
</reference>
<dbReference type="AlphaFoldDB" id="A0AAN6NZ85"/>
<evidence type="ECO:0000256" key="1">
    <source>
        <dbReference type="SAM" id="MobiDB-lite"/>
    </source>
</evidence>
<feature type="region of interest" description="Disordered" evidence="1">
    <location>
        <begin position="652"/>
        <end position="686"/>
    </location>
</feature>
<sequence>MANISALVPSCLSGFRSLNDSLTAVVPDSDRGGDDIPEDLRPSIKNELGRFRVWVANLGAHRTGKSSLDYRLRDASNIRTQVINLLNDLLECLQDGASIAIGTVEPWDDMEPASDDEDSDSDGSEAQAPSGLTELSQIISESSEIINCLFRLSVSIHNPAPHDRFRRSAMTDTSAYVAFDTAHIRHKFPSANQVIVEQLGKANSFRRQFFRYREEHHRKLAQGLPNEDKEKAGSDDTKTIGVTTVASSLPQHLKTSNTDGSAFEDCDSRSEAALTETSFAPSSAPDGRRSRVPSMPEEAENGPFECPFCYRMISVETTKEWRKHVLGDLRPYICLYPDCSAAGQDFQRRHQWIQHVQEAHWKILLCPLGCRDLRLDNIPALNDHIATLHKEHAESLSPESLIQLSEQDRPLDASKQCELCDEELDSFKAYARHVGRHQEDVALFVLPDRGLEEDSLSDDQDENSSKVVEPGDDNEQHQFEDLPDQSFSWIGDLPDQSFSWIEDLAEGLSPYFGEAALETLGTQPPAMFSTSTVHLSVNPHMRPLVPARPPRRASQYADEEQHDDETQEEPPSTEELTANTTSYEDGANPKSEASDETKYMLPLRSITNVDMLGSDYRESVKRVLQGYSSYRNQGSPMLPQGPDGQNINQFYNQEMGGGNGMRAEPGNGQNGSSDNLWALPKLPDDV</sequence>
<evidence type="ECO:0000313" key="4">
    <source>
        <dbReference type="Proteomes" id="UP001303222"/>
    </source>
</evidence>
<feature type="region of interest" description="Disordered" evidence="1">
    <location>
        <begin position="539"/>
        <end position="597"/>
    </location>
</feature>
<feature type="compositionally biased region" description="Polar residues" evidence="1">
    <location>
        <begin position="574"/>
        <end position="583"/>
    </location>
</feature>
<feature type="region of interest" description="Disordered" evidence="1">
    <location>
        <begin position="274"/>
        <end position="300"/>
    </location>
</feature>
<feature type="compositionally biased region" description="Acidic residues" evidence="1">
    <location>
        <begin position="106"/>
        <end position="123"/>
    </location>
</feature>
<feature type="region of interest" description="Disordered" evidence="1">
    <location>
        <begin position="104"/>
        <end position="131"/>
    </location>
</feature>
<protein>
    <recommendedName>
        <fullName evidence="2">C2H2-type domain-containing protein</fullName>
    </recommendedName>
</protein>
<organism evidence="3 4">
    <name type="scientific">Pseudoneurospora amorphoporcata</name>
    <dbReference type="NCBI Taxonomy" id="241081"/>
    <lineage>
        <taxon>Eukaryota</taxon>
        <taxon>Fungi</taxon>
        <taxon>Dikarya</taxon>
        <taxon>Ascomycota</taxon>
        <taxon>Pezizomycotina</taxon>
        <taxon>Sordariomycetes</taxon>
        <taxon>Sordariomycetidae</taxon>
        <taxon>Sordariales</taxon>
        <taxon>Sordariaceae</taxon>
        <taxon>Pseudoneurospora</taxon>
    </lineage>
</organism>
<keyword evidence="4" id="KW-1185">Reference proteome</keyword>
<feature type="domain" description="C2H2-type" evidence="2">
    <location>
        <begin position="332"/>
        <end position="360"/>
    </location>
</feature>
<dbReference type="SMART" id="SM00355">
    <property type="entry name" value="ZnF_C2H2"/>
    <property type="match status" value="3"/>
</dbReference>
<gene>
    <name evidence="3" type="ORF">QBC32DRAFT_386803</name>
</gene>
<proteinExistence type="predicted"/>
<feature type="domain" description="C2H2-type" evidence="2">
    <location>
        <begin position="364"/>
        <end position="389"/>
    </location>
</feature>
<feature type="domain" description="C2H2-type" evidence="2">
    <location>
        <begin position="415"/>
        <end position="437"/>
    </location>
</feature>
<dbReference type="InterPro" id="IPR013087">
    <property type="entry name" value="Znf_C2H2_type"/>
</dbReference>
<evidence type="ECO:0000259" key="2">
    <source>
        <dbReference type="SMART" id="SM00355"/>
    </source>
</evidence>
<reference evidence="3" key="2">
    <citation type="submission" date="2023-06" db="EMBL/GenBank/DDBJ databases">
        <authorList>
            <consortium name="Lawrence Berkeley National Laboratory"/>
            <person name="Mondo S.J."/>
            <person name="Hensen N."/>
            <person name="Bonometti L."/>
            <person name="Westerberg I."/>
            <person name="Brannstrom I.O."/>
            <person name="Guillou S."/>
            <person name="Cros-Aarteil S."/>
            <person name="Calhoun S."/>
            <person name="Haridas S."/>
            <person name="Kuo A."/>
            <person name="Pangilinan J."/>
            <person name="Riley R."/>
            <person name="Labutti K."/>
            <person name="Andreopoulos B."/>
            <person name="Lipzen A."/>
            <person name="Chen C."/>
            <person name="Yanf M."/>
            <person name="Daum C."/>
            <person name="Ng V."/>
            <person name="Clum A."/>
            <person name="Steindorff A."/>
            <person name="Ohm R."/>
            <person name="Martin F."/>
            <person name="Silar P."/>
            <person name="Natvig D."/>
            <person name="Lalanne C."/>
            <person name="Gautier V."/>
            <person name="Ament-Velasquez S.L."/>
            <person name="Kruys A."/>
            <person name="Hutchinson M.I."/>
            <person name="Powell A.J."/>
            <person name="Barry K."/>
            <person name="Miller A.N."/>
            <person name="Grigoriev I.V."/>
            <person name="Debuchy R."/>
            <person name="Gladieux P."/>
            <person name="Thoren M.H."/>
            <person name="Johannesson H."/>
        </authorList>
    </citation>
    <scope>NUCLEOTIDE SEQUENCE</scope>
    <source>
        <strain evidence="3">CBS 626.80</strain>
    </source>
</reference>
<name>A0AAN6NZ85_9PEZI</name>